<gene>
    <name evidence="3" type="ORF">PMEA_00010662</name>
</gene>
<dbReference type="Gene3D" id="1.10.287.1490">
    <property type="match status" value="1"/>
</dbReference>
<feature type="coiled-coil region" evidence="1">
    <location>
        <begin position="333"/>
        <end position="484"/>
    </location>
</feature>
<evidence type="ECO:0000256" key="2">
    <source>
        <dbReference type="SAM" id="MobiDB-lite"/>
    </source>
</evidence>
<feature type="region of interest" description="Disordered" evidence="2">
    <location>
        <begin position="1"/>
        <end position="133"/>
    </location>
</feature>
<accession>A0AAU9VTS2</accession>
<dbReference type="Proteomes" id="UP001159428">
    <property type="component" value="Unassembled WGS sequence"/>
</dbReference>
<evidence type="ECO:0000313" key="4">
    <source>
        <dbReference type="Proteomes" id="UP001159428"/>
    </source>
</evidence>
<organism evidence="3 4">
    <name type="scientific">Pocillopora meandrina</name>
    <dbReference type="NCBI Taxonomy" id="46732"/>
    <lineage>
        <taxon>Eukaryota</taxon>
        <taxon>Metazoa</taxon>
        <taxon>Cnidaria</taxon>
        <taxon>Anthozoa</taxon>
        <taxon>Hexacorallia</taxon>
        <taxon>Scleractinia</taxon>
        <taxon>Astrocoeniina</taxon>
        <taxon>Pocilloporidae</taxon>
        <taxon>Pocillopora</taxon>
    </lineage>
</organism>
<evidence type="ECO:0000256" key="1">
    <source>
        <dbReference type="SAM" id="Coils"/>
    </source>
</evidence>
<feature type="non-terminal residue" evidence="3">
    <location>
        <position position="503"/>
    </location>
</feature>
<name>A0AAU9VTS2_9CNID</name>
<dbReference type="EMBL" id="CALNXJ010000002">
    <property type="protein sequence ID" value="CAH3034393.1"/>
    <property type="molecule type" value="Genomic_DNA"/>
</dbReference>
<dbReference type="SUPFAM" id="SSF57997">
    <property type="entry name" value="Tropomyosin"/>
    <property type="match status" value="1"/>
</dbReference>
<feature type="compositionally biased region" description="Basic and acidic residues" evidence="2">
    <location>
        <begin position="101"/>
        <end position="114"/>
    </location>
</feature>
<comment type="caution">
    <text evidence="3">The sequence shown here is derived from an EMBL/GenBank/DDBJ whole genome shotgun (WGS) entry which is preliminary data.</text>
</comment>
<keyword evidence="1" id="KW-0175">Coiled coil</keyword>
<feature type="compositionally biased region" description="Polar residues" evidence="2">
    <location>
        <begin position="115"/>
        <end position="133"/>
    </location>
</feature>
<keyword evidence="4" id="KW-1185">Reference proteome</keyword>
<feature type="compositionally biased region" description="Basic and acidic residues" evidence="2">
    <location>
        <begin position="1"/>
        <end position="14"/>
    </location>
</feature>
<protein>
    <submittedName>
        <fullName evidence="3">Uncharacterized protein</fullName>
    </submittedName>
</protein>
<sequence length="503" mass="59533">MASWLRPEKKEDQKPPQLKSRIPVRMTRLCSDNARSSSSRDKADKTARLHKDLESKVQSKQSSRIPIAVNRRKTKVDSKDNVPMNFKTTRRGKPFGGDSGIKLRETHSKQDKKTASTIPSTTTKQSSYRRAQKTTPIVRRRVPRQLTPTETGSKQIYIINEELETYRKRIETLQADLNESKVEVKRLQSKEEYKERELENLKSEFQRKEQKWEDANELLEKVMVEREELWDHVDYLEESLKDSQESNETLTFEVDELTIMIQEMKREYRVEHSRWGCGHLREEVELLNGSLELNEQRTVLLESQLDAFEAERKQLWGHVDFLEGSLRNSQESNEDLTFEVDELKIMMQELKRENTELSRHGCRHLREEVELLNGSLELREQRVTLLESQLHKLECETSKTISDLKDDIAKLQQEKSALSSELSKESEKDHHLYELRYETIKNLIEEITQERCDKDRLEQQSRRIRELETQLQKMEDMKRNRNHSVDALVLELKQESSEKERLK</sequence>
<proteinExistence type="predicted"/>
<feature type="coiled-coil region" evidence="1">
    <location>
        <begin position="156"/>
        <end position="218"/>
    </location>
</feature>
<feature type="compositionally biased region" description="Basic and acidic residues" evidence="2">
    <location>
        <begin position="38"/>
        <end position="57"/>
    </location>
</feature>
<evidence type="ECO:0000313" key="3">
    <source>
        <dbReference type="EMBL" id="CAH3034393.1"/>
    </source>
</evidence>
<dbReference type="AlphaFoldDB" id="A0AAU9VTS2"/>
<reference evidence="3 4" key="1">
    <citation type="submission" date="2022-05" db="EMBL/GenBank/DDBJ databases">
        <authorList>
            <consortium name="Genoscope - CEA"/>
            <person name="William W."/>
        </authorList>
    </citation>
    <scope>NUCLEOTIDE SEQUENCE [LARGE SCALE GENOMIC DNA]</scope>
</reference>